<gene>
    <name evidence="1" type="ORF">SAMN04487906_1761</name>
</gene>
<organism evidence="1 2">
    <name type="scientific">Zhouia amylolytica</name>
    <dbReference type="NCBI Taxonomy" id="376730"/>
    <lineage>
        <taxon>Bacteria</taxon>
        <taxon>Pseudomonadati</taxon>
        <taxon>Bacteroidota</taxon>
        <taxon>Flavobacteriia</taxon>
        <taxon>Flavobacteriales</taxon>
        <taxon>Flavobacteriaceae</taxon>
        <taxon>Zhouia</taxon>
    </lineage>
</organism>
<accession>A0A1I6T0G8</accession>
<proteinExistence type="predicted"/>
<dbReference type="RefSeq" id="WP_074978289.1">
    <property type="nucleotide sequence ID" value="NZ_FPAG01000005.1"/>
</dbReference>
<reference evidence="1 2" key="1">
    <citation type="submission" date="2016-10" db="EMBL/GenBank/DDBJ databases">
        <authorList>
            <person name="de Groot N.N."/>
        </authorList>
    </citation>
    <scope>NUCLEOTIDE SEQUENCE [LARGE SCALE GENOMIC DNA]</scope>
    <source>
        <strain evidence="1 2">CGMCC 1.6114</strain>
    </source>
</reference>
<protein>
    <submittedName>
        <fullName evidence="1">Uncharacterized protein</fullName>
    </submittedName>
</protein>
<dbReference type="OrthoDB" id="1451029at2"/>
<evidence type="ECO:0000313" key="2">
    <source>
        <dbReference type="Proteomes" id="UP000183209"/>
    </source>
</evidence>
<sequence>MNTNEEQLIKDLKRHAKDHTPTLQPHSFFNDRFQVTCFYVKNHEDLLLSVRSLLYLCKRILDPEDDMEKAPEWIEKDYIRQALSIANRLMPLGDEALLDHINSFYQKEN</sequence>
<dbReference type="EMBL" id="FPAG01000005">
    <property type="protein sequence ID" value="SFS82610.1"/>
    <property type="molecule type" value="Genomic_DNA"/>
</dbReference>
<dbReference type="Proteomes" id="UP000183209">
    <property type="component" value="Unassembled WGS sequence"/>
</dbReference>
<name>A0A1I6T0G8_9FLAO</name>
<dbReference type="AlphaFoldDB" id="A0A1I6T0G8"/>
<evidence type="ECO:0000313" key="1">
    <source>
        <dbReference type="EMBL" id="SFS82610.1"/>
    </source>
</evidence>